<feature type="region of interest" description="Disordered" evidence="1">
    <location>
        <begin position="85"/>
        <end position="142"/>
    </location>
</feature>
<accession>A0A1Z5JLU6</accession>
<reference evidence="2 3" key="1">
    <citation type="journal article" date="2015" name="Plant Cell">
        <title>Oil accumulation by the oleaginous diatom Fistulifera solaris as revealed by the genome and transcriptome.</title>
        <authorList>
            <person name="Tanaka T."/>
            <person name="Maeda Y."/>
            <person name="Veluchamy A."/>
            <person name="Tanaka M."/>
            <person name="Abida H."/>
            <person name="Marechal E."/>
            <person name="Bowler C."/>
            <person name="Muto M."/>
            <person name="Sunaga Y."/>
            <person name="Tanaka M."/>
            <person name="Yoshino T."/>
            <person name="Taniguchi T."/>
            <person name="Fukuda Y."/>
            <person name="Nemoto M."/>
            <person name="Matsumoto M."/>
            <person name="Wong P.S."/>
            <person name="Aburatani S."/>
            <person name="Fujibuchi W."/>
        </authorList>
    </citation>
    <scope>NUCLEOTIDE SEQUENCE [LARGE SCALE GENOMIC DNA]</scope>
    <source>
        <strain evidence="2 3">JPCC DA0580</strain>
    </source>
</reference>
<dbReference type="Proteomes" id="UP000198406">
    <property type="component" value="Unassembled WGS sequence"/>
</dbReference>
<gene>
    <name evidence="2" type="ORF">FisN_12Lu403</name>
</gene>
<protein>
    <submittedName>
        <fullName evidence="2">Uncharacterized protein</fullName>
    </submittedName>
</protein>
<proteinExistence type="predicted"/>
<dbReference type="EMBL" id="BDSP01000087">
    <property type="protein sequence ID" value="GAX14949.1"/>
    <property type="molecule type" value="Genomic_DNA"/>
</dbReference>
<evidence type="ECO:0000256" key="1">
    <source>
        <dbReference type="SAM" id="MobiDB-lite"/>
    </source>
</evidence>
<organism evidence="2 3">
    <name type="scientific">Fistulifera solaris</name>
    <name type="common">Oleaginous diatom</name>
    <dbReference type="NCBI Taxonomy" id="1519565"/>
    <lineage>
        <taxon>Eukaryota</taxon>
        <taxon>Sar</taxon>
        <taxon>Stramenopiles</taxon>
        <taxon>Ochrophyta</taxon>
        <taxon>Bacillariophyta</taxon>
        <taxon>Bacillariophyceae</taxon>
        <taxon>Bacillariophycidae</taxon>
        <taxon>Naviculales</taxon>
        <taxon>Naviculaceae</taxon>
        <taxon>Fistulifera</taxon>
    </lineage>
</organism>
<keyword evidence="3" id="KW-1185">Reference proteome</keyword>
<feature type="compositionally biased region" description="Basic residues" evidence="1">
    <location>
        <begin position="114"/>
        <end position="142"/>
    </location>
</feature>
<dbReference type="InParanoid" id="A0A1Z5JLU6"/>
<evidence type="ECO:0000313" key="2">
    <source>
        <dbReference type="EMBL" id="GAX14949.1"/>
    </source>
</evidence>
<comment type="caution">
    <text evidence="2">The sequence shown here is derived from an EMBL/GenBank/DDBJ whole genome shotgun (WGS) entry which is preliminary data.</text>
</comment>
<dbReference type="AlphaFoldDB" id="A0A1Z5JLU6"/>
<evidence type="ECO:0000313" key="3">
    <source>
        <dbReference type="Proteomes" id="UP000198406"/>
    </source>
</evidence>
<feature type="compositionally biased region" description="Basic and acidic residues" evidence="1">
    <location>
        <begin position="94"/>
        <end position="113"/>
    </location>
</feature>
<name>A0A1Z5JLU6_FISSO</name>
<sequence length="142" mass="16146">MPSNSDQEFPKVLATRSSRAIRSSSAVCDLVTVFLEKERSKVDLHCRVSYWEDLLGLAQSMAATDKQRSRLSKLSEKPLDLDALEIIPGPEPSIKPEAEYASESHESNEEKSTIKKLKKEEKKKRKSLKKEKKEAKKRKSES</sequence>